<dbReference type="EnsemblPlants" id="AET5Gv20669200.4">
    <property type="protein sequence ID" value="AET5Gv20669200.4"/>
    <property type="gene ID" value="AET5Gv20669200"/>
</dbReference>
<reference evidence="1" key="3">
    <citation type="journal article" date="2017" name="Nature">
        <title>Genome sequence of the progenitor of the wheat D genome Aegilops tauschii.</title>
        <authorList>
            <person name="Luo M.C."/>
            <person name="Gu Y.Q."/>
            <person name="Puiu D."/>
            <person name="Wang H."/>
            <person name="Twardziok S.O."/>
            <person name="Deal K.R."/>
            <person name="Huo N."/>
            <person name="Zhu T."/>
            <person name="Wang L."/>
            <person name="Wang Y."/>
            <person name="McGuire P.E."/>
            <person name="Liu S."/>
            <person name="Long H."/>
            <person name="Ramasamy R.K."/>
            <person name="Rodriguez J.C."/>
            <person name="Van S.L."/>
            <person name="Yuan L."/>
            <person name="Wang Z."/>
            <person name="Xia Z."/>
            <person name="Xiao L."/>
            <person name="Anderson O.D."/>
            <person name="Ouyang S."/>
            <person name="Liang Y."/>
            <person name="Zimin A.V."/>
            <person name="Pertea G."/>
            <person name="Qi P."/>
            <person name="Bennetzen J.L."/>
            <person name="Dai X."/>
            <person name="Dawson M.W."/>
            <person name="Muller H.G."/>
            <person name="Kugler K."/>
            <person name="Rivarola-Duarte L."/>
            <person name="Spannagl M."/>
            <person name="Mayer K.F.X."/>
            <person name="Lu F.H."/>
            <person name="Bevan M.W."/>
            <person name="Leroy P."/>
            <person name="Li P."/>
            <person name="You F.M."/>
            <person name="Sun Q."/>
            <person name="Liu Z."/>
            <person name="Lyons E."/>
            <person name="Wicker T."/>
            <person name="Salzberg S.L."/>
            <person name="Devos K.M."/>
            <person name="Dvorak J."/>
        </authorList>
    </citation>
    <scope>NUCLEOTIDE SEQUENCE [LARGE SCALE GENOMIC DNA]</scope>
    <source>
        <strain evidence="1">cv. AL8/78</strain>
    </source>
</reference>
<reference evidence="2" key="1">
    <citation type="journal article" date="2014" name="Science">
        <title>Ancient hybridizations among the ancestral genomes of bread wheat.</title>
        <authorList>
            <consortium name="International Wheat Genome Sequencing Consortium,"/>
            <person name="Marcussen T."/>
            <person name="Sandve S.R."/>
            <person name="Heier L."/>
            <person name="Spannagl M."/>
            <person name="Pfeifer M."/>
            <person name="Jakobsen K.S."/>
            <person name="Wulff B.B."/>
            <person name="Steuernagel B."/>
            <person name="Mayer K.F."/>
            <person name="Olsen O.A."/>
        </authorList>
    </citation>
    <scope>NUCLEOTIDE SEQUENCE [LARGE SCALE GENOMIC DNA]</scope>
    <source>
        <strain evidence="2">cv. AL8/78</strain>
    </source>
</reference>
<proteinExistence type="predicted"/>
<name>A0A453L8G2_AEGTS</name>
<protein>
    <submittedName>
        <fullName evidence="1">Uncharacterized protein</fullName>
    </submittedName>
</protein>
<dbReference type="Gramene" id="AET5Gv20669200.4">
    <property type="protein sequence ID" value="AET5Gv20669200.4"/>
    <property type="gene ID" value="AET5Gv20669200"/>
</dbReference>
<evidence type="ECO:0000313" key="2">
    <source>
        <dbReference type="Proteomes" id="UP000015105"/>
    </source>
</evidence>
<organism evidence="1 2">
    <name type="scientific">Aegilops tauschii subsp. strangulata</name>
    <name type="common">Goatgrass</name>
    <dbReference type="NCBI Taxonomy" id="200361"/>
    <lineage>
        <taxon>Eukaryota</taxon>
        <taxon>Viridiplantae</taxon>
        <taxon>Streptophyta</taxon>
        <taxon>Embryophyta</taxon>
        <taxon>Tracheophyta</taxon>
        <taxon>Spermatophyta</taxon>
        <taxon>Magnoliopsida</taxon>
        <taxon>Liliopsida</taxon>
        <taxon>Poales</taxon>
        <taxon>Poaceae</taxon>
        <taxon>BOP clade</taxon>
        <taxon>Pooideae</taxon>
        <taxon>Triticodae</taxon>
        <taxon>Triticeae</taxon>
        <taxon>Triticinae</taxon>
        <taxon>Aegilops</taxon>
    </lineage>
</organism>
<keyword evidence="2" id="KW-1185">Reference proteome</keyword>
<dbReference type="AlphaFoldDB" id="A0A453L8G2"/>
<reference evidence="1" key="4">
    <citation type="submission" date="2019-03" db="UniProtKB">
        <authorList>
            <consortium name="EnsemblPlants"/>
        </authorList>
    </citation>
    <scope>IDENTIFICATION</scope>
</reference>
<sequence length="83" mass="9337">MILYAARNLCWSICWNAVPARLYTDTCLVSKSSSDSNFDGLAHSSGRFIYETIVTILMAKHMLQEWVHMTSCPSSTSYKAVLL</sequence>
<dbReference type="Proteomes" id="UP000015105">
    <property type="component" value="Chromosome 5D"/>
</dbReference>
<evidence type="ECO:0000313" key="1">
    <source>
        <dbReference type="EnsemblPlants" id="AET5Gv20669200.4"/>
    </source>
</evidence>
<accession>A0A453L8G2</accession>
<reference evidence="2" key="2">
    <citation type="journal article" date="2017" name="Nat. Plants">
        <title>The Aegilops tauschii genome reveals multiple impacts of transposons.</title>
        <authorList>
            <person name="Zhao G."/>
            <person name="Zou C."/>
            <person name="Li K."/>
            <person name="Wang K."/>
            <person name="Li T."/>
            <person name="Gao L."/>
            <person name="Zhang X."/>
            <person name="Wang H."/>
            <person name="Yang Z."/>
            <person name="Liu X."/>
            <person name="Jiang W."/>
            <person name="Mao L."/>
            <person name="Kong X."/>
            <person name="Jiao Y."/>
            <person name="Jia J."/>
        </authorList>
    </citation>
    <scope>NUCLEOTIDE SEQUENCE [LARGE SCALE GENOMIC DNA]</scope>
    <source>
        <strain evidence="2">cv. AL8/78</strain>
    </source>
</reference>
<reference evidence="1" key="5">
    <citation type="journal article" date="2021" name="G3 (Bethesda)">
        <title>Aegilops tauschii genome assembly Aet v5.0 features greater sequence contiguity and improved annotation.</title>
        <authorList>
            <person name="Wang L."/>
            <person name="Zhu T."/>
            <person name="Rodriguez J.C."/>
            <person name="Deal K.R."/>
            <person name="Dubcovsky J."/>
            <person name="McGuire P.E."/>
            <person name="Lux T."/>
            <person name="Spannagl M."/>
            <person name="Mayer K.F.X."/>
            <person name="Baldrich P."/>
            <person name="Meyers B.C."/>
            <person name="Huo N."/>
            <person name="Gu Y.Q."/>
            <person name="Zhou H."/>
            <person name="Devos K.M."/>
            <person name="Bennetzen J.L."/>
            <person name="Unver T."/>
            <person name="Budak H."/>
            <person name="Gulick P.J."/>
            <person name="Galiba G."/>
            <person name="Kalapos B."/>
            <person name="Nelson D.R."/>
            <person name="Li P."/>
            <person name="You F.M."/>
            <person name="Luo M.C."/>
            <person name="Dvorak J."/>
        </authorList>
    </citation>
    <scope>NUCLEOTIDE SEQUENCE [LARGE SCALE GENOMIC DNA]</scope>
    <source>
        <strain evidence="1">cv. AL8/78</strain>
    </source>
</reference>